<evidence type="ECO:0000313" key="2">
    <source>
        <dbReference type="EMBL" id="NRT19594.1"/>
    </source>
</evidence>
<dbReference type="Proteomes" id="UP000779507">
    <property type="component" value="Unassembled WGS sequence"/>
</dbReference>
<gene>
    <name evidence="2" type="ORF">HNP98_002426</name>
</gene>
<organism evidence="2 3">
    <name type="scientific">Hymenobacter caeli</name>
    <dbReference type="NCBI Taxonomy" id="2735894"/>
    <lineage>
        <taxon>Bacteria</taxon>
        <taxon>Pseudomonadati</taxon>
        <taxon>Bacteroidota</taxon>
        <taxon>Cytophagia</taxon>
        <taxon>Cytophagales</taxon>
        <taxon>Hymenobacteraceae</taxon>
        <taxon>Hymenobacter</taxon>
    </lineage>
</organism>
<name>A0ABX2FTB0_9BACT</name>
<proteinExistence type="predicted"/>
<evidence type="ECO:0000313" key="3">
    <source>
        <dbReference type="Proteomes" id="UP000779507"/>
    </source>
</evidence>
<protein>
    <submittedName>
        <fullName evidence="2">Ni/Co efflux regulator RcnB</fullName>
    </submittedName>
</protein>
<evidence type="ECO:0000256" key="1">
    <source>
        <dbReference type="SAM" id="MobiDB-lite"/>
    </source>
</evidence>
<sequence>MKQVITTFFAVAFALNVAQAQDKKPAEAAAVKAAKATVAADKANLQRNEEARAGDRKYDDQEGLRIDRKAHRKGEVKLAKDRVKKDAKVVKKAL</sequence>
<comment type="caution">
    <text evidence="2">The sequence shown here is derived from an EMBL/GenBank/DDBJ whole genome shotgun (WGS) entry which is preliminary data.</text>
</comment>
<accession>A0ABX2FTB0</accession>
<feature type="compositionally biased region" description="Basic and acidic residues" evidence="1">
    <location>
        <begin position="47"/>
        <end position="65"/>
    </location>
</feature>
<feature type="region of interest" description="Disordered" evidence="1">
    <location>
        <begin position="45"/>
        <end position="65"/>
    </location>
</feature>
<dbReference type="RefSeq" id="WP_173810311.1">
    <property type="nucleotide sequence ID" value="NZ_JABSNP010000010.1"/>
</dbReference>
<dbReference type="EMBL" id="JABSNP010000010">
    <property type="protein sequence ID" value="NRT19594.1"/>
    <property type="molecule type" value="Genomic_DNA"/>
</dbReference>
<reference evidence="2 3" key="1">
    <citation type="submission" date="2020-05" db="EMBL/GenBank/DDBJ databases">
        <title>Genomic Encyclopedia of Type Strains, Phase IV (KMG-V): Genome sequencing to study the core and pangenomes of soil and plant-associated prokaryotes.</title>
        <authorList>
            <person name="Whitman W."/>
        </authorList>
    </citation>
    <scope>NUCLEOTIDE SEQUENCE [LARGE SCALE GENOMIC DNA]</scope>
    <source>
        <strain evidence="2 3">9A</strain>
    </source>
</reference>
<keyword evidence="3" id="KW-1185">Reference proteome</keyword>